<dbReference type="InterPro" id="IPR006091">
    <property type="entry name" value="Acyl-CoA_Oxase/DH_mid-dom"/>
</dbReference>
<dbReference type="RefSeq" id="WP_350493610.1">
    <property type="nucleotide sequence ID" value="NZ_JBHMAS010000077.1"/>
</dbReference>
<evidence type="ECO:0000256" key="4">
    <source>
        <dbReference type="ARBA" id="ARBA00022827"/>
    </source>
</evidence>
<evidence type="ECO:0000256" key="2">
    <source>
        <dbReference type="ARBA" id="ARBA00009347"/>
    </source>
</evidence>
<feature type="domain" description="Acyl-CoA dehydrogenase/oxidase N-terminal" evidence="8">
    <location>
        <begin position="8"/>
        <end position="118"/>
    </location>
</feature>
<dbReference type="Pfam" id="PF02771">
    <property type="entry name" value="Acyl-CoA_dh_N"/>
    <property type="match status" value="1"/>
</dbReference>
<comment type="similarity">
    <text evidence="2 5">Belongs to the acyl-CoA dehydrogenase family.</text>
</comment>
<dbReference type="InterPro" id="IPR036250">
    <property type="entry name" value="AcylCo_DH-like_C"/>
</dbReference>
<keyword evidence="3 5" id="KW-0285">Flavoprotein</keyword>
<dbReference type="EMBL" id="JBHMAS010000077">
    <property type="protein sequence ID" value="MFB9783694.1"/>
    <property type="molecule type" value="Genomic_DNA"/>
</dbReference>
<dbReference type="Gene3D" id="1.20.140.10">
    <property type="entry name" value="Butyryl-CoA Dehydrogenase, subunit A, domain 3"/>
    <property type="match status" value="1"/>
</dbReference>
<dbReference type="Proteomes" id="UP001589587">
    <property type="component" value="Unassembled WGS sequence"/>
</dbReference>
<accession>A0ABV5XPK1</accession>
<keyword evidence="10" id="KW-1185">Reference proteome</keyword>
<dbReference type="EC" id="1.-.-.-" evidence="9"/>
<evidence type="ECO:0000256" key="1">
    <source>
        <dbReference type="ARBA" id="ARBA00001974"/>
    </source>
</evidence>
<dbReference type="InterPro" id="IPR013786">
    <property type="entry name" value="AcylCoA_DH/ox_N"/>
</dbReference>
<dbReference type="InterPro" id="IPR006089">
    <property type="entry name" value="Acyl-CoA_DH_CS"/>
</dbReference>
<dbReference type="PANTHER" id="PTHR43884:SF12">
    <property type="entry name" value="ISOVALERYL-COA DEHYDROGENASE, MITOCHONDRIAL-RELATED"/>
    <property type="match status" value="1"/>
</dbReference>
<evidence type="ECO:0000259" key="6">
    <source>
        <dbReference type="Pfam" id="PF00441"/>
    </source>
</evidence>
<reference evidence="9 10" key="1">
    <citation type="submission" date="2024-09" db="EMBL/GenBank/DDBJ databases">
        <authorList>
            <person name="Sun Q."/>
            <person name="Mori K."/>
        </authorList>
    </citation>
    <scope>NUCLEOTIDE SEQUENCE [LARGE SCALE GENOMIC DNA]</scope>
    <source>
        <strain evidence="9 10">JCM 11411</strain>
    </source>
</reference>
<evidence type="ECO:0000259" key="7">
    <source>
        <dbReference type="Pfam" id="PF02770"/>
    </source>
</evidence>
<dbReference type="Gene3D" id="2.40.110.10">
    <property type="entry name" value="Butyryl-CoA Dehydrogenase, subunit A, domain 2"/>
    <property type="match status" value="1"/>
</dbReference>
<evidence type="ECO:0000256" key="3">
    <source>
        <dbReference type="ARBA" id="ARBA00022630"/>
    </source>
</evidence>
<evidence type="ECO:0000256" key="5">
    <source>
        <dbReference type="RuleBase" id="RU362125"/>
    </source>
</evidence>
<protein>
    <submittedName>
        <fullName evidence="9">Acyl-CoA dehydrogenase family protein</fullName>
        <ecNumber evidence="9">1.-.-.-</ecNumber>
    </submittedName>
</protein>
<dbReference type="PROSITE" id="PS00072">
    <property type="entry name" value="ACYL_COA_DH_1"/>
    <property type="match status" value="1"/>
</dbReference>
<dbReference type="InterPro" id="IPR046373">
    <property type="entry name" value="Acyl-CoA_Oxase/DH_mid-dom_sf"/>
</dbReference>
<feature type="domain" description="Acyl-CoA oxidase/dehydrogenase middle" evidence="7">
    <location>
        <begin position="122"/>
        <end position="220"/>
    </location>
</feature>
<evidence type="ECO:0000259" key="8">
    <source>
        <dbReference type="Pfam" id="PF02771"/>
    </source>
</evidence>
<evidence type="ECO:0000313" key="10">
    <source>
        <dbReference type="Proteomes" id="UP001589587"/>
    </source>
</evidence>
<name>A0ABV5XPK1_9NOCA</name>
<dbReference type="GO" id="GO:0016491">
    <property type="term" value="F:oxidoreductase activity"/>
    <property type="evidence" value="ECO:0007669"/>
    <property type="project" value="UniProtKB-KW"/>
</dbReference>
<dbReference type="InterPro" id="IPR037069">
    <property type="entry name" value="AcylCoA_DH/ox_N_sf"/>
</dbReference>
<dbReference type="InterPro" id="IPR009100">
    <property type="entry name" value="AcylCoA_DH/oxidase_NM_dom_sf"/>
</dbReference>
<dbReference type="SUPFAM" id="SSF47203">
    <property type="entry name" value="Acyl-CoA dehydrogenase C-terminal domain-like"/>
    <property type="match status" value="1"/>
</dbReference>
<organism evidence="9 10">
    <name type="scientific">Rhodococcus baikonurensis</name>
    <dbReference type="NCBI Taxonomy" id="172041"/>
    <lineage>
        <taxon>Bacteria</taxon>
        <taxon>Bacillati</taxon>
        <taxon>Actinomycetota</taxon>
        <taxon>Actinomycetes</taxon>
        <taxon>Mycobacteriales</taxon>
        <taxon>Nocardiaceae</taxon>
        <taxon>Rhodococcus</taxon>
        <taxon>Rhodococcus erythropolis group</taxon>
    </lineage>
</organism>
<comment type="caution">
    <text evidence="9">The sequence shown here is derived from an EMBL/GenBank/DDBJ whole genome shotgun (WGS) entry which is preliminary data.</text>
</comment>
<proteinExistence type="inferred from homology"/>
<keyword evidence="4 5" id="KW-0274">FAD</keyword>
<comment type="cofactor">
    <cofactor evidence="1 5">
        <name>FAD</name>
        <dbReference type="ChEBI" id="CHEBI:57692"/>
    </cofactor>
</comment>
<sequence>MDLDLPAEAIELQKLCQDFADKEIEPYAESWSEEERFPSDVFLKMGELDLTGLLIPHEYGGTDAGYVSYVAAMEAIGAADQSFAAAWNAHSTIASLPLAVFGTEEQKKNWLTPLASGKKIGAFGLTEPTAGSDAAGIRTTARQDAGGWLVNGAKMFITNAGTDVSLGVTVLAVTGINDDGSKRFGTFFVPTGTDGYTVGRPLRKLGWHGMDTRELIFDNCWIPSENLIGDEGNGLRQFLDVLDGGRISVAALGLSLAQEALNLASVHATQREQFGRRLADFQAVQHKLADMATEVEAARSLVYRAAWLADSGRPFGKEAAMAKLYASEVANRAASASVQIHGGYGYVRESKISRFYADAKVLEIGEGTSEIQRNVIARYVTRSVRA</sequence>
<dbReference type="Pfam" id="PF00441">
    <property type="entry name" value="Acyl-CoA_dh_1"/>
    <property type="match status" value="1"/>
</dbReference>
<dbReference type="InterPro" id="IPR009075">
    <property type="entry name" value="AcylCo_DH/oxidase_C"/>
</dbReference>
<dbReference type="PROSITE" id="PS00073">
    <property type="entry name" value="ACYL_COA_DH_2"/>
    <property type="match status" value="1"/>
</dbReference>
<dbReference type="Pfam" id="PF02770">
    <property type="entry name" value="Acyl-CoA_dh_M"/>
    <property type="match status" value="1"/>
</dbReference>
<dbReference type="PANTHER" id="PTHR43884">
    <property type="entry name" value="ACYL-COA DEHYDROGENASE"/>
    <property type="match status" value="1"/>
</dbReference>
<feature type="domain" description="Acyl-CoA dehydrogenase/oxidase C-terminal" evidence="6">
    <location>
        <begin position="232"/>
        <end position="379"/>
    </location>
</feature>
<evidence type="ECO:0000313" key="9">
    <source>
        <dbReference type="EMBL" id="MFB9783694.1"/>
    </source>
</evidence>
<keyword evidence="5 9" id="KW-0560">Oxidoreductase</keyword>
<gene>
    <name evidence="9" type="ORF">ACFFQ6_28755</name>
</gene>
<dbReference type="PIRSF" id="PIRSF016578">
    <property type="entry name" value="HsaA"/>
    <property type="match status" value="1"/>
</dbReference>
<dbReference type="Gene3D" id="1.10.540.10">
    <property type="entry name" value="Acyl-CoA dehydrogenase/oxidase, N-terminal domain"/>
    <property type="match status" value="1"/>
</dbReference>
<dbReference type="SUPFAM" id="SSF56645">
    <property type="entry name" value="Acyl-CoA dehydrogenase NM domain-like"/>
    <property type="match status" value="1"/>
</dbReference>